<protein>
    <submittedName>
        <fullName evidence="2">Methyltransferase domain-containing protein</fullName>
    </submittedName>
</protein>
<name>A0A6L5YAV7_9BACT</name>
<gene>
    <name evidence="2" type="ORF">FYJ74_05100</name>
</gene>
<comment type="caution">
    <text evidence="2">The sequence shown here is derived from an EMBL/GenBank/DDBJ whole genome shotgun (WGS) entry which is preliminary data.</text>
</comment>
<dbReference type="InterPro" id="IPR029063">
    <property type="entry name" value="SAM-dependent_MTases_sf"/>
</dbReference>
<evidence type="ECO:0000313" key="3">
    <source>
        <dbReference type="Proteomes" id="UP000473699"/>
    </source>
</evidence>
<dbReference type="GO" id="GO:0008757">
    <property type="term" value="F:S-adenosylmethionine-dependent methyltransferase activity"/>
    <property type="evidence" value="ECO:0007669"/>
    <property type="project" value="InterPro"/>
</dbReference>
<dbReference type="PANTHER" id="PTHR42912">
    <property type="entry name" value="METHYLTRANSFERASE"/>
    <property type="match status" value="1"/>
</dbReference>
<dbReference type="AlphaFoldDB" id="A0A6L5YAV7"/>
<dbReference type="EMBL" id="VUNH01000004">
    <property type="protein sequence ID" value="MST55410.1"/>
    <property type="molecule type" value="Genomic_DNA"/>
</dbReference>
<dbReference type="InterPro" id="IPR050508">
    <property type="entry name" value="Methyltransf_Superfamily"/>
</dbReference>
<keyword evidence="3" id="KW-1185">Reference proteome</keyword>
<dbReference type="PANTHER" id="PTHR42912:SF93">
    <property type="entry name" value="N6-ADENOSINE-METHYLTRANSFERASE TMT1A"/>
    <property type="match status" value="1"/>
</dbReference>
<dbReference type="Gene3D" id="3.40.50.150">
    <property type="entry name" value="Vaccinia Virus protein VP39"/>
    <property type="match status" value="1"/>
</dbReference>
<dbReference type="GO" id="GO:0032259">
    <property type="term" value="P:methylation"/>
    <property type="evidence" value="ECO:0007669"/>
    <property type="project" value="UniProtKB-KW"/>
</dbReference>
<sequence>MGTKNYEELSRRHFNRQAAVYDENTGVYYSGPARVSGADALAYLRDVRYKSLLDVGCGTGFLLDGLARRRHAVYKGLDISEGMIEIARGKKIPGAEFVLGSADKLPWADGAFDVVTCIQSFHHYPYADEAVREVYRVLRPGGLYLLSDTGVGGLGAWLDNHIVFPLLRSGDCRTENRHAIAARMERHGFAVIRNERLRGLIYTVVGRKPKAD</sequence>
<accession>A0A6L5YAV7</accession>
<feature type="domain" description="Methyltransferase type 11" evidence="1">
    <location>
        <begin position="53"/>
        <end position="145"/>
    </location>
</feature>
<evidence type="ECO:0000313" key="2">
    <source>
        <dbReference type="EMBL" id="MST55410.1"/>
    </source>
</evidence>
<reference evidence="2 3" key="1">
    <citation type="submission" date="2019-08" db="EMBL/GenBank/DDBJ databases">
        <title>In-depth cultivation of the pig gut microbiome towards novel bacterial diversity and tailored functional studies.</title>
        <authorList>
            <person name="Wylensek D."/>
            <person name="Hitch T.C.A."/>
            <person name="Clavel T."/>
        </authorList>
    </citation>
    <scope>NUCLEOTIDE SEQUENCE [LARGE SCALE GENOMIC DNA]</scope>
    <source>
        <strain evidence="2 3">SM-530-WT-4B</strain>
    </source>
</reference>
<keyword evidence="2" id="KW-0489">Methyltransferase</keyword>
<dbReference type="InterPro" id="IPR013216">
    <property type="entry name" value="Methyltransf_11"/>
</dbReference>
<dbReference type="Proteomes" id="UP000473699">
    <property type="component" value="Unassembled WGS sequence"/>
</dbReference>
<dbReference type="CDD" id="cd02440">
    <property type="entry name" value="AdoMet_MTases"/>
    <property type="match status" value="1"/>
</dbReference>
<evidence type="ECO:0000259" key="1">
    <source>
        <dbReference type="Pfam" id="PF08241"/>
    </source>
</evidence>
<proteinExistence type="predicted"/>
<organism evidence="2 3">
    <name type="scientific">Pyramidobacter porci</name>
    <dbReference type="NCBI Taxonomy" id="2605789"/>
    <lineage>
        <taxon>Bacteria</taxon>
        <taxon>Thermotogati</taxon>
        <taxon>Synergistota</taxon>
        <taxon>Synergistia</taxon>
        <taxon>Synergistales</taxon>
        <taxon>Dethiosulfovibrionaceae</taxon>
        <taxon>Pyramidobacter</taxon>
    </lineage>
</organism>
<dbReference type="Pfam" id="PF08241">
    <property type="entry name" value="Methyltransf_11"/>
    <property type="match status" value="1"/>
</dbReference>
<dbReference type="SUPFAM" id="SSF53335">
    <property type="entry name" value="S-adenosyl-L-methionine-dependent methyltransferases"/>
    <property type="match status" value="1"/>
</dbReference>
<keyword evidence="2" id="KW-0808">Transferase</keyword>